<keyword evidence="5" id="KW-0572">Peptidoglycan-anchor</keyword>
<dbReference type="Gene3D" id="3.10.20.320">
    <property type="entry name" value="Putative peptidoglycan bound protein (lpxtg motif)"/>
    <property type="match status" value="1"/>
</dbReference>
<reference evidence="10" key="1">
    <citation type="submission" date="2018-03" db="EMBL/GenBank/DDBJ databases">
        <title>New taxa in the Lactobacillus gasseri group.</title>
        <authorList>
            <person name="Tanizawa Y."/>
            <person name="Tohno M."/>
            <person name="Endo A."/>
            <person name="Arita M."/>
        </authorList>
    </citation>
    <scope>NUCLEOTIDE SEQUENCE [LARGE SCALE GENOMIC DNA]</scope>
    <source>
        <strain evidence="10">DSM 24759</strain>
    </source>
</reference>
<evidence type="ECO:0000313" key="9">
    <source>
        <dbReference type="EMBL" id="GBG04276.1"/>
    </source>
</evidence>
<dbReference type="RefSeq" id="WP_117117559.1">
    <property type="nucleotide sequence ID" value="NZ_BFBY01000001.1"/>
</dbReference>
<feature type="compositionally biased region" description="Pro residues" evidence="6">
    <location>
        <begin position="1275"/>
        <end position="1289"/>
    </location>
</feature>
<organism evidence="9 10">
    <name type="scientific">Lactobacillus rodentium</name>
    <dbReference type="NCBI Taxonomy" id="947835"/>
    <lineage>
        <taxon>Bacteria</taxon>
        <taxon>Bacillati</taxon>
        <taxon>Bacillota</taxon>
        <taxon>Bacilli</taxon>
        <taxon>Lactobacillales</taxon>
        <taxon>Lactobacillaceae</taxon>
        <taxon>Lactobacillus</taxon>
    </lineage>
</organism>
<dbReference type="PANTHER" id="PTHR24216:SF65">
    <property type="entry name" value="PAXILLIN-LIKE PROTEIN 1"/>
    <property type="match status" value="1"/>
</dbReference>
<feature type="domain" description="Gram-positive cocci surface proteins LPxTG" evidence="8">
    <location>
        <begin position="1367"/>
        <end position="1401"/>
    </location>
</feature>
<dbReference type="PROSITE" id="PS50847">
    <property type="entry name" value="GRAM_POS_ANCHORING"/>
    <property type="match status" value="1"/>
</dbReference>
<sequence length="1401" mass="150272">MVSKNNKVKKFEQSAQRQNHFSIRKLTVGAASVLLGTSLYFGTQTSQAHAAVNSESDVKATQVAKSAATESSAAAAKSSAANSVTTSSAASSAVSSAASSAVSSAASQASSAALSSAANSVATSSAASKDTETTTLKIETKKDANKVDAKKLVKAVKESKAATTDSTSGVNPLSVLEDYDDDNWDGTEDPGQPGEDGIPDVWQKNYHVKVTMINALTGEVMDPMTSGDPNFFEGLSFNKDNWNNTHLTPDQITKIAKPENNTGIYNDEGLAIKAWTNFSNFAPSGWKLLNPEEVTKYFQVTPKNIVAPEDIQDMLNWGQAPGENSAYITAKKDELILKTMNDVDMTLYYAPISPIEIKYVAEEQDEAGNPVEKTLVTYNVDSSQLNIDTNQFGDLQFYPINEDYEQASKEYSGLINEDGYPAAKITSATSPINAYALDIPGFEIVGNPTWSGVDTQTVTKDGTNPLVVTFKYKKTSQNEDSKSLNGGTLLPDDESVNFEGTLGSISYDKYENYKEKFNSSATLNEKYPGLEEALQSQVETWKNQGYSVLANTGSSAYKGTDVIPSSIGKGNTYVVPNRGVKVRYVDQDGNQLADDVILASNPHNPDQTNQGVNPTEYWYPEGDWTAPKKNITGYHLSKTYGEDHGKFMPWAYEVTFEYAKNESNVPGDAPTVTNPEAAVITVNYIDQSDNNKVLASEKLAGADGSAIDTNSVDTKITDYENQGYVLVSNGLTEAGKDFTADNNGKTYDVIFKHGTTPINPNHPGIPGEPITTPEGPKYPEGTSKEDLEKTVTRTITYVVNGEAQDKPFVAPETVTQNIKFTAEGTIDNVTGNLVTVDAAGNITSQDGKLTWTPEEGTLKAVNSPVVNYYHVVSVSADSKDNVNVDAATVNHDSNNINVVVTYAPNGHIIPVDPNGHEIPDVPPTDLPPYPTDPTNPSKVVPNVPIPEVPGYVPDKPNKDHNVPTPPNPGDNVKVPYIKKETATVPPLEENKPEAVIGSVTYIDDTTGKTLSTATIAGGIGEKITYTTTATITKYENEGYDFVSSNFVNGDEVFEKTGNKFEVHFKHGIEPINPNHPGKPGEPLNPDDPNGNGPKYPAGTDEKSLNKTVTRTITYVGAGDKTPKEVVQSVNFTASGELDKVTGKWIKELTWTPDQSTLASVSTPVVASYHVVSVSADSKDGVNVDSISVNHDSKDSKVIVVYAENGHIIPVDPNGKPIKNVPTPPYTTDPHNPAKVVPNEPVPEIPGYTPTQSTVTPPNPGEDTPVIYVPTTPTTPTDPNPTPEPHPEPNPDTDVPDIPAPEVPSVDVPMPHPQTPEVPEEPDETPAPHATTPETPVSEDEGEVPVVHASEVKDNDDVPMPHAAQETLPQTGEKTSVMAVIAGAFASVLGIFGLASRRKEDK</sequence>
<dbReference type="Gene3D" id="2.60.40.4300">
    <property type="match status" value="2"/>
</dbReference>
<dbReference type="Pfam" id="PF00746">
    <property type="entry name" value="Gram_pos_anchor"/>
    <property type="match status" value="1"/>
</dbReference>
<comment type="caution">
    <text evidence="9">The sequence shown here is derived from an EMBL/GenBank/DDBJ whole genome shotgun (WGS) entry which is preliminary data.</text>
</comment>
<evidence type="ECO:0000256" key="5">
    <source>
        <dbReference type="ARBA" id="ARBA00023088"/>
    </source>
</evidence>
<dbReference type="Pfam" id="PF17965">
    <property type="entry name" value="MucBP_2"/>
    <property type="match status" value="2"/>
</dbReference>
<feature type="region of interest" description="Disordered" evidence="6">
    <location>
        <begin position="1067"/>
        <end position="1102"/>
    </location>
</feature>
<dbReference type="EMBL" id="BFBY01000001">
    <property type="protein sequence ID" value="GBG04276.1"/>
    <property type="molecule type" value="Genomic_DNA"/>
</dbReference>
<dbReference type="NCBIfam" id="TIGR01167">
    <property type="entry name" value="LPXTG_anchor"/>
    <property type="match status" value="1"/>
</dbReference>
<evidence type="ECO:0000256" key="2">
    <source>
        <dbReference type="ARBA" id="ARBA00022525"/>
    </source>
</evidence>
<dbReference type="InterPro" id="IPR019931">
    <property type="entry name" value="LPXTG_anchor"/>
</dbReference>
<keyword evidence="3" id="KW-0732">Signal</keyword>
<keyword evidence="1" id="KW-0134">Cell wall</keyword>
<dbReference type="OrthoDB" id="2330051at2"/>
<keyword evidence="7" id="KW-0472">Membrane</keyword>
<proteinExistence type="predicted"/>
<evidence type="ECO:0000256" key="4">
    <source>
        <dbReference type="ARBA" id="ARBA00022737"/>
    </source>
</evidence>
<feature type="compositionally biased region" description="Acidic residues" evidence="6">
    <location>
        <begin position="177"/>
        <end position="188"/>
    </location>
</feature>
<dbReference type="Pfam" id="PF06458">
    <property type="entry name" value="MucBP"/>
    <property type="match status" value="1"/>
</dbReference>
<feature type="compositionally biased region" description="Polar residues" evidence="6">
    <location>
        <begin position="161"/>
        <end position="171"/>
    </location>
</feature>
<dbReference type="PANTHER" id="PTHR24216">
    <property type="entry name" value="PAXILLIN-RELATED"/>
    <property type="match status" value="1"/>
</dbReference>
<protein>
    <recommendedName>
        <fullName evidence="8">Gram-positive cocci surface proteins LPxTG domain-containing protein</fullName>
    </recommendedName>
</protein>
<dbReference type="NCBIfam" id="TIGR01168">
    <property type="entry name" value="YSIRK_signal"/>
    <property type="match status" value="1"/>
</dbReference>
<dbReference type="Pfam" id="PF04650">
    <property type="entry name" value="YSIRK_signal"/>
    <property type="match status" value="1"/>
</dbReference>
<gene>
    <name evidence="9" type="ORF">LrDSM24759_01900</name>
</gene>
<evidence type="ECO:0000313" key="10">
    <source>
        <dbReference type="Proteomes" id="UP000257317"/>
    </source>
</evidence>
<evidence type="ECO:0000256" key="1">
    <source>
        <dbReference type="ARBA" id="ARBA00022512"/>
    </source>
</evidence>
<feature type="region of interest" description="Disordered" evidence="6">
    <location>
        <begin position="1221"/>
        <end position="1370"/>
    </location>
</feature>
<evidence type="ECO:0000256" key="6">
    <source>
        <dbReference type="SAM" id="MobiDB-lite"/>
    </source>
</evidence>
<feature type="transmembrane region" description="Helical" evidence="7">
    <location>
        <begin position="1376"/>
        <end position="1394"/>
    </location>
</feature>
<keyword evidence="7" id="KW-1133">Transmembrane helix</keyword>
<evidence type="ECO:0000256" key="3">
    <source>
        <dbReference type="ARBA" id="ARBA00022729"/>
    </source>
</evidence>
<dbReference type="Proteomes" id="UP000257317">
    <property type="component" value="Unassembled WGS sequence"/>
</dbReference>
<keyword evidence="7" id="KW-0812">Transmembrane</keyword>
<evidence type="ECO:0000256" key="7">
    <source>
        <dbReference type="SAM" id="Phobius"/>
    </source>
</evidence>
<dbReference type="Gene3D" id="3.10.20.470">
    <property type="match status" value="2"/>
</dbReference>
<feature type="compositionally biased region" description="Low complexity" evidence="6">
    <location>
        <begin position="1326"/>
        <end position="1335"/>
    </location>
</feature>
<keyword evidence="2" id="KW-0964">Secreted</keyword>
<dbReference type="InterPro" id="IPR041495">
    <property type="entry name" value="Mub_B2"/>
</dbReference>
<accession>A0A2Z6T6C6</accession>
<feature type="compositionally biased region" description="Low complexity" evidence="6">
    <location>
        <begin position="1080"/>
        <end position="1093"/>
    </location>
</feature>
<dbReference type="InterPro" id="IPR005877">
    <property type="entry name" value="YSIRK_signal_dom"/>
</dbReference>
<feature type="region of interest" description="Disordered" evidence="6">
    <location>
        <begin position="157"/>
        <end position="200"/>
    </location>
</feature>
<evidence type="ECO:0000259" key="8">
    <source>
        <dbReference type="PROSITE" id="PS50847"/>
    </source>
</evidence>
<keyword evidence="10" id="KW-1185">Reference proteome</keyword>
<dbReference type="InterPro" id="IPR009459">
    <property type="entry name" value="MucBP_dom"/>
</dbReference>
<name>A0A2Z6T6C6_9LACO</name>
<dbReference type="InterPro" id="IPR041558">
    <property type="entry name" value="MucBP_2"/>
</dbReference>
<keyword evidence="4" id="KW-0677">Repeat</keyword>
<dbReference type="Pfam" id="PF17966">
    <property type="entry name" value="Muc_B2"/>
    <property type="match status" value="2"/>
</dbReference>